<dbReference type="Gene3D" id="3.20.20.70">
    <property type="entry name" value="Aldolase class I"/>
    <property type="match status" value="1"/>
</dbReference>
<comment type="caution">
    <text evidence="5">The sequence shown here is derived from an EMBL/GenBank/DDBJ whole genome shotgun (WGS) entry which is preliminary data.</text>
</comment>
<protein>
    <submittedName>
        <fullName evidence="5">FMN-binding glutamate synthase family protein</fullName>
    </submittedName>
</protein>
<dbReference type="GO" id="GO:0006537">
    <property type="term" value="P:glutamate biosynthetic process"/>
    <property type="evidence" value="ECO:0007669"/>
    <property type="project" value="InterPro"/>
</dbReference>
<dbReference type="PANTHER" id="PTHR43819">
    <property type="entry name" value="ARCHAEAL-TYPE GLUTAMATE SYNTHASE [NADPH]"/>
    <property type="match status" value="1"/>
</dbReference>
<evidence type="ECO:0000256" key="3">
    <source>
        <dbReference type="PIRNR" id="PIRNR006429"/>
    </source>
</evidence>
<proteinExistence type="inferred from homology"/>
<keyword evidence="2" id="KW-0560">Oxidoreductase</keyword>
<dbReference type="SUPFAM" id="SSF51395">
    <property type="entry name" value="FMN-linked oxidoreductases"/>
    <property type="match status" value="1"/>
</dbReference>
<evidence type="ECO:0000313" key="6">
    <source>
        <dbReference type="Proteomes" id="UP000236840"/>
    </source>
</evidence>
<comment type="similarity">
    <text evidence="1 3">Belongs to the glutamate synthase family.</text>
</comment>
<dbReference type="PANTHER" id="PTHR43819:SF1">
    <property type="entry name" value="ARCHAEAL-TYPE GLUTAMATE SYNTHASE [NADPH]"/>
    <property type="match status" value="1"/>
</dbReference>
<dbReference type="CDD" id="cd02808">
    <property type="entry name" value="GltS_FMN"/>
    <property type="match status" value="1"/>
</dbReference>
<dbReference type="AlphaFoldDB" id="A0A2H9N1H3"/>
<dbReference type="PIRSF" id="PIRSF500061">
    <property type="entry name" value="GOGAT_lg2_archl"/>
    <property type="match status" value="1"/>
</dbReference>
<dbReference type="Proteomes" id="UP000236840">
    <property type="component" value="Unassembled WGS sequence"/>
</dbReference>
<reference evidence="6" key="1">
    <citation type="submission" date="2017-09" db="EMBL/GenBank/DDBJ databases">
        <title>Depth-based differentiation of microbial function through sediment-hosted aquifers and enrichment of novel symbionts in the deep terrestrial subsurface.</title>
        <authorList>
            <person name="Probst A.J."/>
            <person name="Ladd B."/>
            <person name="Jarett J.K."/>
            <person name="Geller-Mcgrath D.E."/>
            <person name="Sieber C.M.K."/>
            <person name="Emerson J.B."/>
            <person name="Anantharaman K."/>
            <person name="Thomas B.C."/>
            <person name="Malmstrom R."/>
            <person name="Stieglmeier M."/>
            <person name="Klingl A."/>
            <person name="Woyke T."/>
            <person name="Ryan C.M."/>
            <person name="Banfield J.F."/>
        </authorList>
    </citation>
    <scope>NUCLEOTIDE SEQUENCE [LARGE SCALE GENOMIC DNA]</scope>
</reference>
<evidence type="ECO:0000313" key="5">
    <source>
        <dbReference type="EMBL" id="PIW91466.1"/>
    </source>
</evidence>
<feature type="domain" description="Glutamate synthase" evidence="4">
    <location>
        <begin position="64"/>
        <end position="368"/>
    </location>
</feature>
<dbReference type="InterPro" id="IPR024188">
    <property type="entry name" value="GltB"/>
</dbReference>
<name>A0A2H9N1H3_9BACT</name>
<evidence type="ECO:0000256" key="1">
    <source>
        <dbReference type="ARBA" id="ARBA00009716"/>
    </source>
</evidence>
<dbReference type="InterPro" id="IPR013785">
    <property type="entry name" value="Aldolase_TIM"/>
</dbReference>
<dbReference type="EMBL" id="PFHJ01000016">
    <property type="protein sequence ID" value="PIW91466.1"/>
    <property type="molecule type" value="Genomic_DNA"/>
</dbReference>
<dbReference type="Pfam" id="PF01645">
    <property type="entry name" value="Glu_synthase"/>
    <property type="match status" value="1"/>
</dbReference>
<dbReference type="PIRSF" id="PIRSF006429">
    <property type="entry name" value="GOGAT_lg_2"/>
    <property type="match status" value="1"/>
</dbReference>
<dbReference type="InterPro" id="IPR043578">
    <property type="entry name" value="GltB_archl_type"/>
</dbReference>
<evidence type="ECO:0000256" key="2">
    <source>
        <dbReference type="ARBA" id="ARBA00023002"/>
    </source>
</evidence>
<accession>A0A2H9N1H3</accession>
<dbReference type="GO" id="GO:0015930">
    <property type="term" value="F:glutamate synthase activity"/>
    <property type="evidence" value="ECO:0007669"/>
    <property type="project" value="InterPro"/>
</dbReference>
<organism evidence="5 6">
    <name type="scientific">Candidatus Nealsonbacteria bacterium CG_4_8_14_3_um_filter_37_36</name>
    <dbReference type="NCBI Taxonomy" id="1974688"/>
    <lineage>
        <taxon>Bacteria</taxon>
        <taxon>Candidatus Nealsoniibacteriota</taxon>
    </lineage>
</organism>
<dbReference type="InterPro" id="IPR002932">
    <property type="entry name" value="Glu_synthdom"/>
</dbReference>
<evidence type="ECO:0000259" key="4">
    <source>
        <dbReference type="Pfam" id="PF01645"/>
    </source>
</evidence>
<gene>
    <name evidence="5" type="ORF">COZ90_00625</name>
</gene>
<sequence length="397" mass="42940">MQNDWLREIQKRIKNVPTASGRSSKFGKTSFDDLVFVPAQLVKRPVDYYREEIRSRTVLGRFSKKPIEIETPIIMGAMSFGAISREAKVALAKAATLAGTMENTGEGGMLPEEREFAKFLIIQYSTGRFGITEEILKKADAIEIKIGQGAKGGMGGLLPGGKVTEEIAKIRNVPVGKAVRSPAYHLDIKNIEDLRKKVEWLRELTGGAPIILKLAAGDVENDLKLAVKANPDIIAIDGMEGGTGAAPEVMLDEVGIPTLAALVKAREVLDKLDARQELWVGGGLQKGGDFAKALALGADAVFCATALLIAMGCNYCRLCYLGKCPFGISTQDSELRKKLNIEQASQNVANFIKNCTEEIKMIAGACGENDIHKLNKSHLRGLNSEISKITGVKLISN</sequence>